<name>A0A173MPC9_9BACT</name>
<keyword evidence="7 10" id="KW-0472">Membrane</keyword>
<dbReference type="GO" id="GO:0015344">
    <property type="term" value="F:siderophore uptake transmembrane transporter activity"/>
    <property type="evidence" value="ECO:0007669"/>
    <property type="project" value="TreeGrafter"/>
</dbReference>
<evidence type="ECO:0000256" key="6">
    <source>
        <dbReference type="ARBA" id="ARBA00023077"/>
    </source>
</evidence>
<dbReference type="Gene3D" id="2.40.170.20">
    <property type="entry name" value="TonB-dependent receptor, beta-barrel domain"/>
    <property type="match status" value="1"/>
</dbReference>
<keyword evidence="16" id="KW-1185">Reference proteome</keyword>
<evidence type="ECO:0000256" key="2">
    <source>
        <dbReference type="ARBA" id="ARBA00022448"/>
    </source>
</evidence>
<dbReference type="AlphaFoldDB" id="A0A173MPC9"/>
<evidence type="ECO:0000256" key="8">
    <source>
        <dbReference type="ARBA" id="ARBA00023170"/>
    </source>
</evidence>
<evidence type="ECO:0000256" key="4">
    <source>
        <dbReference type="ARBA" id="ARBA00022692"/>
    </source>
</evidence>
<comment type="subcellular location">
    <subcellularLocation>
        <location evidence="1 10">Cell outer membrane</location>
        <topology evidence="1 10">Multi-pass membrane protein</topology>
    </subcellularLocation>
</comment>
<evidence type="ECO:0000313" key="15">
    <source>
        <dbReference type="EMBL" id="SIS74175.1"/>
    </source>
</evidence>
<dbReference type="EMBL" id="FTOR01000001">
    <property type="protein sequence ID" value="SIS74175.1"/>
    <property type="molecule type" value="Genomic_DNA"/>
</dbReference>
<dbReference type="Gene3D" id="2.170.130.10">
    <property type="entry name" value="TonB-dependent receptor, plug domain"/>
    <property type="match status" value="1"/>
</dbReference>
<sequence>MKRIVPVKWLLLSAGMLPFRSLLAQQVMHAKDTLAEVRVNAIRKLPTTSLTPAQTLSGETLQRLNSLSVADAVRFFSGIQLKDYGGVGGLKTINVRSMGSNHTGVFYDGVQLGNAQNGQIDLGRFSLDNIEEISLYSGQKDAVFQPAKAFASGNAIYLQSRKPVFAANETIHLSAKYKTGSFGLVNPSVLWQQKLSHRTSASFSGEWTNANGRYPFRYAMEGGYDTTATRYNADVNSWRLEAGLDGTGKDSSEWKVKAYYYTSARGLPGAVVANKFEHGQRLWDKSFFAQGSWKKNITGKYSLMLNAKYAYDYTHYNDQEIVTTSGYLNNYYRQNEFYFSAANHYQLTSFWDVALSGDFQRNSMNANLYNFAYPTRYTTLASLASQLHFARIDIQGSALATFVNENVRTGVPAGNRQELTPAVSASWQPFASPAFHVRAFYKNIFRMPTFNDLYYTEVGNTSLKPEFAKQYNLGITYAKYLAANKLLLTTQVDAYYNRVKDKIIASPSGRLFRWTIMNLDKVQIKGLDVSMQGVYKPAQHWELTTRASYTWQQAQDVSDPADPYYKNQIIYTPENSGSAIAGITYKTWMLNYSFLYTGGRYFQKENTAANYLQPWYTHDVSAGKSFRYKKYTGRLMLEVNNVCNQYYDVVRNFPMPGRFYRISLSVHY</sequence>
<evidence type="ECO:0000259" key="14">
    <source>
        <dbReference type="Pfam" id="PF07715"/>
    </source>
</evidence>
<feature type="signal peptide" evidence="12">
    <location>
        <begin position="1"/>
        <end position="24"/>
    </location>
</feature>
<evidence type="ECO:0000256" key="12">
    <source>
        <dbReference type="SAM" id="SignalP"/>
    </source>
</evidence>
<dbReference type="GO" id="GO:0009279">
    <property type="term" value="C:cell outer membrane"/>
    <property type="evidence" value="ECO:0007669"/>
    <property type="project" value="UniProtKB-SubCell"/>
</dbReference>
<keyword evidence="9 10" id="KW-0998">Cell outer membrane</keyword>
<dbReference type="STRING" id="477680.SAMN05421788_101927"/>
<protein>
    <submittedName>
        <fullName evidence="15">Outer membrane cobalamin receptor protein</fullName>
    </submittedName>
</protein>
<dbReference type="PANTHER" id="PTHR30069:SF29">
    <property type="entry name" value="HEMOGLOBIN AND HEMOGLOBIN-HAPTOGLOBIN-BINDING PROTEIN 1-RELATED"/>
    <property type="match status" value="1"/>
</dbReference>
<dbReference type="KEGG" id="fln:FLA_5543"/>
<dbReference type="PANTHER" id="PTHR30069">
    <property type="entry name" value="TONB-DEPENDENT OUTER MEMBRANE RECEPTOR"/>
    <property type="match status" value="1"/>
</dbReference>
<keyword evidence="2 10" id="KW-0813">Transport</keyword>
<evidence type="ECO:0000256" key="1">
    <source>
        <dbReference type="ARBA" id="ARBA00004571"/>
    </source>
</evidence>
<dbReference type="OrthoDB" id="9762903at2"/>
<reference evidence="16" key="1">
    <citation type="submission" date="2017-01" db="EMBL/GenBank/DDBJ databases">
        <authorList>
            <person name="Varghese N."/>
            <person name="Submissions S."/>
        </authorList>
    </citation>
    <scope>NUCLEOTIDE SEQUENCE [LARGE SCALE GENOMIC DNA]</scope>
    <source>
        <strain evidence="16">DSM 21054</strain>
    </source>
</reference>
<feature type="domain" description="TonB-dependent receptor plug" evidence="14">
    <location>
        <begin position="51"/>
        <end position="145"/>
    </location>
</feature>
<keyword evidence="3 10" id="KW-1134">Transmembrane beta strand</keyword>
<evidence type="ECO:0000256" key="7">
    <source>
        <dbReference type="ARBA" id="ARBA00023136"/>
    </source>
</evidence>
<gene>
    <name evidence="15" type="ORF">SAMN05421788_101927</name>
</gene>
<keyword evidence="4 10" id="KW-0812">Transmembrane</keyword>
<dbReference type="GO" id="GO:0044718">
    <property type="term" value="P:siderophore transmembrane transport"/>
    <property type="evidence" value="ECO:0007669"/>
    <property type="project" value="TreeGrafter"/>
</dbReference>
<dbReference type="InterPro" id="IPR037066">
    <property type="entry name" value="Plug_dom_sf"/>
</dbReference>
<dbReference type="RefSeq" id="WP_076376101.1">
    <property type="nucleotide sequence ID" value="NZ_AP017422.1"/>
</dbReference>
<accession>A0A173MPC9</accession>
<dbReference type="PROSITE" id="PS52016">
    <property type="entry name" value="TONB_DEPENDENT_REC_3"/>
    <property type="match status" value="1"/>
</dbReference>
<dbReference type="InterPro" id="IPR012910">
    <property type="entry name" value="Plug_dom"/>
</dbReference>
<evidence type="ECO:0000256" key="10">
    <source>
        <dbReference type="PROSITE-ProRule" id="PRU01360"/>
    </source>
</evidence>
<dbReference type="InterPro" id="IPR039426">
    <property type="entry name" value="TonB-dep_rcpt-like"/>
</dbReference>
<keyword evidence="5 12" id="KW-0732">Signal</keyword>
<organism evidence="15 16">
    <name type="scientific">Filimonas lacunae</name>
    <dbReference type="NCBI Taxonomy" id="477680"/>
    <lineage>
        <taxon>Bacteria</taxon>
        <taxon>Pseudomonadati</taxon>
        <taxon>Bacteroidota</taxon>
        <taxon>Chitinophagia</taxon>
        <taxon>Chitinophagales</taxon>
        <taxon>Chitinophagaceae</taxon>
        <taxon>Filimonas</taxon>
    </lineage>
</organism>
<comment type="similarity">
    <text evidence="10 11">Belongs to the TonB-dependent receptor family.</text>
</comment>
<keyword evidence="6 11" id="KW-0798">TonB box</keyword>
<evidence type="ECO:0000256" key="3">
    <source>
        <dbReference type="ARBA" id="ARBA00022452"/>
    </source>
</evidence>
<dbReference type="InterPro" id="IPR036942">
    <property type="entry name" value="Beta-barrel_TonB_sf"/>
</dbReference>
<evidence type="ECO:0000259" key="13">
    <source>
        <dbReference type="Pfam" id="PF00593"/>
    </source>
</evidence>
<dbReference type="InterPro" id="IPR000531">
    <property type="entry name" value="Beta-barrel_TonB"/>
</dbReference>
<keyword evidence="8 15" id="KW-0675">Receptor</keyword>
<evidence type="ECO:0000256" key="11">
    <source>
        <dbReference type="RuleBase" id="RU003357"/>
    </source>
</evidence>
<proteinExistence type="inferred from homology"/>
<dbReference type="Pfam" id="PF00593">
    <property type="entry name" value="TonB_dep_Rec_b-barrel"/>
    <property type="match status" value="1"/>
</dbReference>
<evidence type="ECO:0000256" key="5">
    <source>
        <dbReference type="ARBA" id="ARBA00022729"/>
    </source>
</evidence>
<evidence type="ECO:0000313" key="16">
    <source>
        <dbReference type="Proteomes" id="UP000186917"/>
    </source>
</evidence>
<dbReference type="Pfam" id="PF07715">
    <property type="entry name" value="Plug"/>
    <property type="match status" value="1"/>
</dbReference>
<feature type="chain" id="PRO_5030023245" evidence="12">
    <location>
        <begin position="25"/>
        <end position="668"/>
    </location>
</feature>
<dbReference type="SUPFAM" id="SSF56935">
    <property type="entry name" value="Porins"/>
    <property type="match status" value="1"/>
</dbReference>
<evidence type="ECO:0000256" key="9">
    <source>
        <dbReference type="ARBA" id="ARBA00023237"/>
    </source>
</evidence>
<dbReference type="Proteomes" id="UP000186917">
    <property type="component" value="Unassembled WGS sequence"/>
</dbReference>
<feature type="domain" description="TonB-dependent receptor-like beta-barrel" evidence="13">
    <location>
        <begin position="193"/>
        <end position="642"/>
    </location>
</feature>